<evidence type="ECO:0000313" key="1">
    <source>
        <dbReference type="EMBL" id="PTL73814.1"/>
    </source>
</evidence>
<dbReference type="AlphaFoldDB" id="A0A2T4UWB0"/>
<name>A0A2T4UWB0_9MICO</name>
<accession>A0A2T4UWB0</accession>
<keyword evidence="2" id="KW-1185">Reference proteome</keyword>
<dbReference type="Proteomes" id="UP000241085">
    <property type="component" value="Unassembled WGS sequence"/>
</dbReference>
<organism evidence="1 2">
    <name type="scientific">Rathayibacter caricis DSM 15933</name>
    <dbReference type="NCBI Taxonomy" id="1328867"/>
    <lineage>
        <taxon>Bacteria</taxon>
        <taxon>Bacillati</taxon>
        <taxon>Actinomycetota</taxon>
        <taxon>Actinomycetes</taxon>
        <taxon>Micrococcales</taxon>
        <taxon>Microbacteriaceae</taxon>
        <taxon>Rathayibacter</taxon>
    </lineage>
</organism>
<dbReference type="EMBL" id="PZPL01000001">
    <property type="protein sequence ID" value="PTL73814.1"/>
    <property type="molecule type" value="Genomic_DNA"/>
</dbReference>
<reference evidence="1 2" key="1">
    <citation type="submission" date="2018-03" db="EMBL/GenBank/DDBJ databases">
        <title>Bacteriophage NCPPB3778 and a type I-E CRISPR drive the evolution of the US Biological Select Agent, Rathayibacter toxicus.</title>
        <authorList>
            <person name="Davis E.W.II."/>
            <person name="Tabima J.F."/>
            <person name="Weisberg A.J."/>
            <person name="Dantas Lopes L."/>
            <person name="Wiseman M.S."/>
            <person name="Wiseman M.S."/>
            <person name="Pupko T."/>
            <person name="Belcher M.S."/>
            <person name="Sechler A.J."/>
            <person name="Tancos M.A."/>
            <person name="Schroeder B.K."/>
            <person name="Murray T.D."/>
            <person name="Luster D.G."/>
            <person name="Schneider W.L."/>
            <person name="Rogers E."/>
            <person name="Andreote F.D."/>
            <person name="Grunwald N.J."/>
            <person name="Putnam M.L."/>
            <person name="Chang J.H."/>
        </authorList>
    </citation>
    <scope>NUCLEOTIDE SEQUENCE [LARGE SCALE GENOMIC DNA]</scope>
    <source>
        <strain evidence="1 2">DSM 15933</strain>
    </source>
</reference>
<comment type="caution">
    <text evidence="1">The sequence shown here is derived from an EMBL/GenBank/DDBJ whole genome shotgun (WGS) entry which is preliminary data.</text>
</comment>
<proteinExistence type="predicted"/>
<dbReference type="RefSeq" id="WP_107575152.1">
    <property type="nucleotide sequence ID" value="NZ_PZPL01000001.1"/>
</dbReference>
<sequence>MSDPLEEMTVDRDRWRSLARGHESRLQAERAARSDILSELATHVVTALRGAGYVQINPTGLPVATEETTND</sequence>
<evidence type="ECO:0000313" key="2">
    <source>
        <dbReference type="Proteomes" id="UP000241085"/>
    </source>
</evidence>
<gene>
    <name evidence="1" type="ORF">C1I63_13855</name>
</gene>
<protein>
    <submittedName>
        <fullName evidence="1">Uncharacterized protein</fullName>
    </submittedName>
</protein>